<dbReference type="EC" id="1.-.-.-" evidence="2"/>
<evidence type="ECO:0000313" key="2">
    <source>
        <dbReference type="EMBL" id="MFC6332565.1"/>
    </source>
</evidence>
<dbReference type="EMBL" id="JBHSTE010000002">
    <property type="protein sequence ID" value="MFC6332565.1"/>
    <property type="molecule type" value="Genomic_DNA"/>
</dbReference>
<dbReference type="CDD" id="cd19092">
    <property type="entry name" value="AKR_BsYcsN_EcYdhF-like"/>
    <property type="match status" value="1"/>
</dbReference>
<dbReference type="PANTHER" id="PTHR43364:SF1">
    <property type="entry name" value="OXIDOREDUCTASE YDHF"/>
    <property type="match status" value="1"/>
</dbReference>
<keyword evidence="2" id="KW-0560">Oxidoreductase</keyword>
<name>A0ABW1V210_9BACL</name>
<feature type="domain" description="NADP-dependent oxidoreductase" evidence="1">
    <location>
        <begin position="15"/>
        <end position="298"/>
    </location>
</feature>
<dbReference type="RefSeq" id="WP_379233060.1">
    <property type="nucleotide sequence ID" value="NZ_JBHSTE010000002.1"/>
</dbReference>
<dbReference type="Gene3D" id="3.20.20.100">
    <property type="entry name" value="NADP-dependent oxidoreductase domain"/>
    <property type="match status" value="1"/>
</dbReference>
<reference evidence="3" key="1">
    <citation type="journal article" date="2019" name="Int. J. Syst. Evol. Microbiol.">
        <title>The Global Catalogue of Microorganisms (GCM) 10K type strain sequencing project: providing services to taxonomists for standard genome sequencing and annotation.</title>
        <authorList>
            <consortium name="The Broad Institute Genomics Platform"/>
            <consortium name="The Broad Institute Genome Sequencing Center for Infectious Disease"/>
            <person name="Wu L."/>
            <person name="Ma J."/>
        </authorList>
    </citation>
    <scope>NUCLEOTIDE SEQUENCE [LARGE SCALE GENOMIC DNA]</scope>
    <source>
        <strain evidence="3">PCU 280</strain>
    </source>
</reference>
<comment type="caution">
    <text evidence="2">The sequence shown here is derived from an EMBL/GenBank/DDBJ whole genome shotgun (WGS) entry which is preliminary data.</text>
</comment>
<dbReference type="PANTHER" id="PTHR43364">
    <property type="entry name" value="NADH-SPECIFIC METHYLGLYOXAL REDUCTASE-RELATED"/>
    <property type="match status" value="1"/>
</dbReference>
<dbReference type="InterPro" id="IPR050523">
    <property type="entry name" value="AKR_Detox_Biosynth"/>
</dbReference>
<sequence>MKDIPLHHHGILSSRLAIGCMGFGGSWDEAEPYTLEHMKQLEAVVDAALSIGINFFDHADIYTRGKAERMFGELLAAKPSLREQIFIQSKCGIQLADEALPVRYNFSKSHIVASVDGILNRLGTDYIDLLLLHRPDPLMDPEEVAEAIELLKKSGKVKHFGVSNMHSAQIEYLRSATQEPFIVNQLHLSLAHRHFLDQELLINRNEGGAVSFDPALMPYMQQQRIQIQAWGPLAQGRYTGASRPDATEADLLTARYIEQLAQQKETSKEAILLGWLMKHPAGIQPVLGTTNAARVLACQDAERQAELMTREEWWSLYAAASGTFQPVILP</sequence>
<dbReference type="Pfam" id="PF00248">
    <property type="entry name" value="Aldo_ket_red"/>
    <property type="match status" value="1"/>
</dbReference>
<dbReference type="PRINTS" id="PR00069">
    <property type="entry name" value="ALDKETRDTASE"/>
</dbReference>
<dbReference type="InterPro" id="IPR023210">
    <property type="entry name" value="NADP_OxRdtase_dom"/>
</dbReference>
<keyword evidence="3" id="KW-1185">Reference proteome</keyword>
<gene>
    <name evidence="2" type="ORF">ACFP56_07995</name>
</gene>
<evidence type="ECO:0000259" key="1">
    <source>
        <dbReference type="Pfam" id="PF00248"/>
    </source>
</evidence>
<protein>
    <submittedName>
        <fullName evidence="2">Aldo/keto reductase family oxidoreductase</fullName>
        <ecNumber evidence="2">1.-.-.-</ecNumber>
    </submittedName>
</protein>
<dbReference type="Proteomes" id="UP001596233">
    <property type="component" value="Unassembled WGS sequence"/>
</dbReference>
<dbReference type="SUPFAM" id="SSF51430">
    <property type="entry name" value="NAD(P)-linked oxidoreductase"/>
    <property type="match status" value="1"/>
</dbReference>
<dbReference type="InterPro" id="IPR020471">
    <property type="entry name" value="AKR"/>
</dbReference>
<proteinExistence type="predicted"/>
<accession>A0ABW1V210</accession>
<dbReference type="InterPro" id="IPR036812">
    <property type="entry name" value="NAD(P)_OxRdtase_dom_sf"/>
</dbReference>
<evidence type="ECO:0000313" key="3">
    <source>
        <dbReference type="Proteomes" id="UP001596233"/>
    </source>
</evidence>
<dbReference type="GO" id="GO:0016491">
    <property type="term" value="F:oxidoreductase activity"/>
    <property type="evidence" value="ECO:0007669"/>
    <property type="project" value="UniProtKB-KW"/>
</dbReference>
<organism evidence="2 3">
    <name type="scientific">Paenibacillus septentrionalis</name>
    <dbReference type="NCBI Taxonomy" id="429342"/>
    <lineage>
        <taxon>Bacteria</taxon>
        <taxon>Bacillati</taxon>
        <taxon>Bacillota</taxon>
        <taxon>Bacilli</taxon>
        <taxon>Bacillales</taxon>
        <taxon>Paenibacillaceae</taxon>
        <taxon>Paenibacillus</taxon>
    </lineage>
</organism>